<dbReference type="PROSITE" id="PS52050">
    <property type="entry name" value="WYL"/>
    <property type="match status" value="1"/>
</dbReference>
<dbReference type="Pfam" id="PF25583">
    <property type="entry name" value="WCX"/>
    <property type="match status" value="1"/>
</dbReference>
<dbReference type="Pfam" id="PF13280">
    <property type="entry name" value="WYL"/>
    <property type="match status" value="1"/>
</dbReference>
<protein>
    <submittedName>
        <fullName evidence="3">WYL domain-containing protein</fullName>
    </submittedName>
</protein>
<dbReference type="InterPro" id="IPR051534">
    <property type="entry name" value="CBASS_pafABC_assoc_protein"/>
</dbReference>
<accession>A0A7C8BQL4</accession>
<name>A0A7C8BQL4_9ACTN</name>
<evidence type="ECO:0000313" key="3">
    <source>
        <dbReference type="EMBL" id="KAB1641992.1"/>
    </source>
</evidence>
<comment type="caution">
    <text evidence="3">The sequence shown here is derived from an EMBL/GenBank/DDBJ whole genome shotgun (WGS) entry which is preliminary data.</text>
</comment>
<organism evidence="3 4">
    <name type="scientific">Adlercreutzia muris</name>
    <dbReference type="NCBI Taxonomy" id="1796610"/>
    <lineage>
        <taxon>Bacteria</taxon>
        <taxon>Bacillati</taxon>
        <taxon>Actinomycetota</taxon>
        <taxon>Coriobacteriia</taxon>
        <taxon>Eggerthellales</taxon>
        <taxon>Eggerthellaceae</taxon>
        <taxon>Adlercreutzia</taxon>
    </lineage>
</organism>
<dbReference type="RefSeq" id="WP_151431617.1">
    <property type="nucleotide sequence ID" value="NZ_JANJZI010000011.1"/>
</dbReference>
<dbReference type="SUPFAM" id="SSF46785">
    <property type="entry name" value="Winged helix' DNA-binding domain"/>
    <property type="match status" value="1"/>
</dbReference>
<feature type="domain" description="WYL" evidence="1">
    <location>
        <begin position="141"/>
        <end position="215"/>
    </location>
</feature>
<dbReference type="PANTHER" id="PTHR34580">
    <property type="match status" value="1"/>
</dbReference>
<gene>
    <name evidence="3" type="ORF">F8D48_09650</name>
</gene>
<dbReference type="Proteomes" id="UP000479639">
    <property type="component" value="Unassembled WGS sequence"/>
</dbReference>
<dbReference type="PANTHER" id="PTHR34580:SF3">
    <property type="entry name" value="PROTEIN PAFB"/>
    <property type="match status" value="1"/>
</dbReference>
<keyword evidence="4" id="KW-1185">Reference proteome</keyword>
<proteinExistence type="predicted"/>
<reference evidence="3 4" key="1">
    <citation type="submission" date="2019-09" db="EMBL/GenBank/DDBJ databases">
        <title>Whole genome shotgun sequencing (WGS) of Ellagibacter isourolithinifaciens DSM 104140(T) and Adlercreutzia muris DSM 29508(T).</title>
        <authorList>
            <person name="Stoll D.A."/>
            <person name="Danylec N."/>
            <person name="Huch M."/>
        </authorList>
    </citation>
    <scope>NUCLEOTIDE SEQUENCE [LARGE SCALE GENOMIC DNA]</scope>
    <source>
        <strain evidence="3 4">DSM 29508</strain>
    </source>
</reference>
<dbReference type="InterPro" id="IPR036390">
    <property type="entry name" value="WH_DNA-bd_sf"/>
</dbReference>
<evidence type="ECO:0000313" key="4">
    <source>
        <dbReference type="Proteomes" id="UP000479639"/>
    </source>
</evidence>
<dbReference type="AlphaFoldDB" id="A0A7C8BQL4"/>
<dbReference type="InterPro" id="IPR026881">
    <property type="entry name" value="WYL_dom"/>
</dbReference>
<sequence length="327" mass="37252">MGSEHQKLKLLYLMQMLYEQTDEAHGLTTPELIEGLAERGVDAERKSIYRDLETLRSFGLAIEKLPTRPVSYALASRTFSAAELMLLVDAVQSSRFLTRRMANRLVGGIASLGSCHQEQALSRNVHVEGRITMQNESVFHHVSTIHEALRQRRQVAFRYVKHDVHKRPVAQKDGRLYRETPVRLIYSEGCYYLIAYNEKHESFPAYRVDRMQGLRLTDTPAVRNTAIATFDADAYSARTFSMFGGATRRVTLLVEEPVMSAMLDRFGKDVESAAIDERWARVYVTVTPSPVFFGWLAQFGRGVRIEAPSDLATEYAAYLRDILEDYT</sequence>
<evidence type="ECO:0000259" key="1">
    <source>
        <dbReference type="Pfam" id="PF13280"/>
    </source>
</evidence>
<dbReference type="InterPro" id="IPR057727">
    <property type="entry name" value="WCX_dom"/>
</dbReference>
<evidence type="ECO:0000259" key="2">
    <source>
        <dbReference type="Pfam" id="PF25583"/>
    </source>
</evidence>
<feature type="domain" description="WCX" evidence="2">
    <location>
        <begin position="247"/>
        <end position="323"/>
    </location>
</feature>
<dbReference type="EMBL" id="WAJS01000033">
    <property type="protein sequence ID" value="KAB1641992.1"/>
    <property type="molecule type" value="Genomic_DNA"/>
</dbReference>